<sequence length="293" mass="32751">MQSFNSFKIYCIAIMVSIAFAALPHSGETSEHASEDVPIYNPPNPDADKRRLEAGDAEGANRGVRVRGVRVRGVRVRSATRGGGMSDSLTDDLSDMFDSSVKQKETDHKQHVSFPKRLAPIASEHTGFTSSNQPSLYWYISAAYSGSMEFKLNEPRVSQPVLSVELSGSKTEGIYGINLKDYNVTLKPDIEYEWFITIITDPVERSGDIYASATIKYVKPPDKLSVKFNEASLSKRYYVYAKNGYWYDSISSISQLIERAATNKKFRLHRAALLKQVNLPKAAKYDLSLMNVP</sequence>
<feature type="signal peptide" evidence="2">
    <location>
        <begin position="1"/>
        <end position="21"/>
    </location>
</feature>
<organism evidence="3 4">
    <name type="scientific">Candidatus Magnetoglobus multicellularis str. Araruama</name>
    <dbReference type="NCBI Taxonomy" id="890399"/>
    <lineage>
        <taxon>Bacteria</taxon>
        <taxon>Pseudomonadati</taxon>
        <taxon>Thermodesulfobacteriota</taxon>
        <taxon>Desulfobacteria</taxon>
        <taxon>Desulfobacterales</taxon>
        <taxon>Desulfobacteraceae</taxon>
        <taxon>Candidatus Magnetoglobus</taxon>
    </lineage>
</organism>
<evidence type="ECO:0000256" key="1">
    <source>
        <dbReference type="SAM" id="MobiDB-lite"/>
    </source>
</evidence>
<dbReference type="Pfam" id="PF06051">
    <property type="entry name" value="DUF928"/>
    <property type="match status" value="1"/>
</dbReference>
<accession>A0A1V1PAL0</accession>
<name>A0A1V1PAL0_9BACT</name>
<gene>
    <name evidence="3" type="ORF">OMM_02204</name>
</gene>
<dbReference type="Proteomes" id="UP000189670">
    <property type="component" value="Unassembled WGS sequence"/>
</dbReference>
<protein>
    <recommendedName>
        <fullName evidence="5">DUF928 domain-containing protein</fullName>
    </recommendedName>
</protein>
<keyword evidence="2" id="KW-0732">Signal</keyword>
<comment type="caution">
    <text evidence="3">The sequence shown here is derived from an EMBL/GenBank/DDBJ whole genome shotgun (WGS) entry which is preliminary data.</text>
</comment>
<evidence type="ECO:0000313" key="4">
    <source>
        <dbReference type="Proteomes" id="UP000189670"/>
    </source>
</evidence>
<dbReference type="EMBL" id="ATBP01000219">
    <property type="protein sequence ID" value="ETR71806.1"/>
    <property type="molecule type" value="Genomic_DNA"/>
</dbReference>
<evidence type="ECO:0000313" key="3">
    <source>
        <dbReference type="EMBL" id="ETR71806.1"/>
    </source>
</evidence>
<feature type="chain" id="PRO_5010696547" description="DUF928 domain-containing protein" evidence="2">
    <location>
        <begin position="22"/>
        <end position="293"/>
    </location>
</feature>
<proteinExistence type="predicted"/>
<evidence type="ECO:0008006" key="5">
    <source>
        <dbReference type="Google" id="ProtNLM"/>
    </source>
</evidence>
<feature type="region of interest" description="Disordered" evidence="1">
    <location>
        <begin position="29"/>
        <end position="63"/>
    </location>
</feature>
<dbReference type="InterPro" id="IPR010328">
    <property type="entry name" value="DUF928"/>
</dbReference>
<reference evidence="4" key="1">
    <citation type="submission" date="2012-11" db="EMBL/GenBank/DDBJ databases">
        <authorList>
            <person name="Lucero-Rivera Y.E."/>
            <person name="Tovar-Ramirez D."/>
        </authorList>
    </citation>
    <scope>NUCLEOTIDE SEQUENCE [LARGE SCALE GENOMIC DNA]</scope>
    <source>
        <strain evidence="4">Araruama</strain>
    </source>
</reference>
<evidence type="ECO:0000256" key="2">
    <source>
        <dbReference type="SAM" id="SignalP"/>
    </source>
</evidence>
<dbReference type="AlphaFoldDB" id="A0A1V1PAL0"/>